<dbReference type="Proteomes" id="UP000234681">
    <property type="component" value="Chromosome 4"/>
</dbReference>
<reference evidence="1 2" key="1">
    <citation type="submission" date="2005-09" db="EMBL/GenBank/DDBJ databases">
        <authorList>
            <person name="Mural R.J."/>
            <person name="Li P.W."/>
            <person name="Adams M.D."/>
            <person name="Amanatides P.G."/>
            <person name="Baden-Tillson H."/>
            <person name="Barnstead M."/>
            <person name="Chin S.H."/>
            <person name="Dew I."/>
            <person name="Evans C.A."/>
            <person name="Ferriera S."/>
            <person name="Flanigan M."/>
            <person name="Fosler C."/>
            <person name="Glodek A."/>
            <person name="Gu Z."/>
            <person name="Holt R.A."/>
            <person name="Jennings D."/>
            <person name="Kraft C.L."/>
            <person name="Lu F."/>
            <person name="Nguyen T."/>
            <person name="Nusskern D.R."/>
            <person name="Pfannkoch C.M."/>
            <person name="Sitter C."/>
            <person name="Sutton G.G."/>
            <person name="Venter J.C."/>
            <person name="Wang Z."/>
            <person name="Woodage T."/>
            <person name="Zheng X.H."/>
            <person name="Zhong F."/>
        </authorList>
    </citation>
    <scope>NUCLEOTIDE SEQUENCE [LARGE SCALE GENOMIC DNA]</scope>
    <source>
        <strain>BN</strain>
        <strain evidence="2">Sprague-Dawley</strain>
    </source>
</reference>
<dbReference type="EMBL" id="CH474011">
    <property type="protein sequence ID" value="EDL88045.1"/>
    <property type="molecule type" value="Genomic_DNA"/>
</dbReference>
<proteinExistence type="predicted"/>
<organism evidence="1 2">
    <name type="scientific">Rattus norvegicus</name>
    <name type="common">Rat</name>
    <dbReference type="NCBI Taxonomy" id="10116"/>
    <lineage>
        <taxon>Eukaryota</taxon>
        <taxon>Metazoa</taxon>
        <taxon>Chordata</taxon>
        <taxon>Craniata</taxon>
        <taxon>Vertebrata</taxon>
        <taxon>Euteleostomi</taxon>
        <taxon>Mammalia</taxon>
        <taxon>Eutheria</taxon>
        <taxon>Euarchontoglires</taxon>
        <taxon>Glires</taxon>
        <taxon>Rodentia</taxon>
        <taxon>Myomorpha</taxon>
        <taxon>Muroidea</taxon>
        <taxon>Muridae</taxon>
        <taxon>Murinae</taxon>
        <taxon>Rattus</taxon>
    </lineage>
</organism>
<name>A6K123_RAT</name>
<evidence type="ECO:0000313" key="2">
    <source>
        <dbReference type="Proteomes" id="UP000234681"/>
    </source>
</evidence>
<evidence type="ECO:0000313" key="1">
    <source>
        <dbReference type="EMBL" id="EDL88045.1"/>
    </source>
</evidence>
<sequence>MTKTIYRRKNLLVPQGLESIIVGMAWQQRRKLTGMFPISTISTKQREQIGSGTVFKPPKQASRVMLPQISVKPRKQHHQLGATCSN</sequence>
<protein>
    <submittedName>
        <fullName evidence="1">RCG52481</fullName>
    </submittedName>
</protein>
<accession>A6K123</accession>
<gene>
    <name evidence="1" type="ORF">rCG_52481</name>
</gene>
<dbReference type="AlphaFoldDB" id="A6K123"/>
<feature type="non-terminal residue" evidence="1">
    <location>
        <position position="86"/>
    </location>
</feature>